<keyword evidence="4" id="KW-1185">Reference proteome</keyword>
<dbReference type="GeneID" id="54570899"/>
<dbReference type="Gene3D" id="3.40.50.1820">
    <property type="entry name" value="alpha/beta hydrolase"/>
    <property type="match status" value="1"/>
</dbReference>
<keyword evidence="1" id="KW-0732">Signal</keyword>
<organism evidence="3 4">
    <name type="scientific">Zasmidium cellare ATCC 36951</name>
    <dbReference type="NCBI Taxonomy" id="1080233"/>
    <lineage>
        <taxon>Eukaryota</taxon>
        <taxon>Fungi</taxon>
        <taxon>Dikarya</taxon>
        <taxon>Ascomycota</taxon>
        <taxon>Pezizomycotina</taxon>
        <taxon>Dothideomycetes</taxon>
        <taxon>Dothideomycetidae</taxon>
        <taxon>Mycosphaerellales</taxon>
        <taxon>Mycosphaerellaceae</taxon>
        <taxon>Zasmidium</taxon>
    </lineage>
</organism>
<feature type="chain" id="PRO_5025558688" description="Dienelactone hydrolase domain-containing protein" evidence="1">
    <location>
        <begin position="21"/>
        <end position="287"/>
    </location>
</feature>
<evidence type="ECO:0000256" key="1">
    <source>
        <dbReference type="SAM" id="SignalP"/>
    </source>
</evidence>
<dbReference type="InterPro" id="IPR029058">
    <property type="entry name" value="AB_hydrolase_fold"/>
</dbReference>
<protein>
    <recommendedName>
        <fullName evidence="2">Dienelactone hydrolase domain-containing protein</fullName>
    </recommendedName>
</protein>
<sequence length="287" mass="31184">MKGLFTYAAALLTSASLTFAHGGWDLSHEHAGDVFNYAHASGVSGVLHNGNSTGQIRTINGGMFFPIININEEQSRPKAAILFLTDIFGIQLVNNRLLADSLARAGYLVILPDLFRGDAVPATALEDPNSTYNLTAWFPRHPPSQIDAIINTTLTTIQSTYIVNKIASVGYCFGGRYVARHLTPASPLSAGFAAHPSNTLAAEWEAIASPISLAFGSLDESNTAENRTTIEGIFEQGNKTYQTVLYAGAEHGFAVRTDLGVKRKAFAQEGAFWQAVRWFDEWVKEDE</sequence>
<dbReference type="PANTHER" id="PTHR17630:SF44">
    <property type="entry name" value="PROTEIN AIM2"/>
    <property type="match status" value="1"/>
</dbReference>
<dbReference type="GO" id="GO:0016787">
    <property type="term" value="F:hydrolase activity"/>
    <property type="evidence" value="ECO:0007669"/>
    <property type="project" value="InterPro"/>
</dbReference>
<dbReference type="OrthoDB" id="17560at2759"/>
<dbReference type="Pfam" id="PF01738">
    <property type="entry name" value="DLH"/>
    <property type="match status" value="1"/>
</dbReference>
<dbReference type="InterPro" id="IPR002925">
    <property type="entry name" value="Dienelactn_hydro"/>
</dbReference>
<dbReference type="AlphaFoldDB" id="A0A6A6CFK7"/>
<dbReference type="SUPFAM" id="SSF53474">
    <property type="entry name" value="alpha/beta-Hydrolases"/>
    <property type="match status" value="1"/>
</dbReference>
<dbReference type="PANTHER" id="PTHR17630">
    <property type="entry name" value="DIENELACTONE HYDROLASE"/>
    <property type="match status" value="1"/>
</dbReference>
<evidence type="ECO:0000259" key="2">
    <source>
        <dbReference type="Pfam" id="PF01738"/>
    </source>
</evidence>
<proteinExistence type="predicted"/>
<feature type="domain" description="Dienelactone hydrolase" evidence="2">
    <location>
        <begin position="74"/>
        <end position="281"/>
    </location>
</feature>
<name>A0A6A6CFK7_ZASCE</name>
<evidence type="ECO:0000313" key="3">
    <source>
        <dbReference type="EMBL" id="KAF2164459.1"/>
    </source>
</evidence>
<evidence type="ECO:0000313" key="4">
    <source>
        <dbReference type="Proteomes" id="UP000799537"/>
    </source>
</evidence>
<accession>A0A6A6CFK7</accession>
<dbReference type="RefSeq" id="XP_033665348.1">
    <property type="nucleotide sequence ID" value="XM_033817627.1"/>
</dbReference>
<dbReference type="EMBL" id="ML993604">
    <property type="protein sequence ID" value="KAF2164459.1"/>
    <property type="molecule type" value="Genomic_DNA"/>
</dbReference>
<feature type="signal peptide" evidence="1">
    <location>
        <begin position="1"/>
        <end position="20"/>
    </location>
</feature>
<reference evidence="3" key="1">
    <citation type="journal article" date="2020" name="Stud. Mycol.">
        <title>101 Dothideomycetes genomes: a test case for predicting lifestyles and emergence of pathogens.</title>
        <authorList>
            <person name="Haridas S."/>
            <person name="Albert R."/>
            <person name="Binder M."/>
            <person name="Bloem J."/>
            <person name="Labutti K."/>
            <person name="Salamov A."/>
            <person name="Andreopoulos B."/>
            <person name="Baker S."/>
            <person name="Barry K."/>
            <person name="Bills G."/>
            <person name="Bluhm B."/>
            <person name="Cannon C."/>
            <person name="Castanera R."/>
            <person name="Culley D."/>
            <person name="Daum C."/>
            <person name="Ezra D."/>
            <person name="Gonzalez J."/>
            <person name="Henrissat B."/>
            <person name="Kuo A."/>
            <person name="Liang C."/>
            <person name="Lipzen A."/>
            <person name="Lutzoni F."/>
            <person name="Magnuson J."/>
            <person name="Mondo S."/>
            <person name="Nolan M."/>
            <person name="Ohm R."/>
            <person name="Pangilinan J."/>
            <person name="Park H.-J."/>
            <person name="Ramirez L."/>
            <person name="Alfaro M."/>
            <person name="Sun H."/>
            <person name="Tritt A."/>
            <person name="Yoshinaga Y."/>
            <person name="Zwiers L.-H."/>
            <person name="Turgeon B."/>
            <person name="Goodwin S."/>
            <person name="Spatafora J."/>
            <person name="Crous P."/>
            <person name="Grigoriev I."/>
        </authorList>
    </citation>
    <scope>NUCLEOTIDE SEQUENCE</scope>
    <source>
        <strain evidence="3">ATCC 36951</strain>
    </source>
</reference>
<gene>
    <name evidence="3" type="ORF">M409DRAFT_67955</name>
</gene>
<dbReference type="Proteomes" id="UP000799537">
    <property type="component" value="Unassembled WGS sequence"/>
</dbReference>